<dbReference type="SUPFAM" id="SSF53756">
    <property type="entry name" value="UDP-Glycosyltransferase/glycogen phosphorylase"/>
    <property type="match status" value="1"/>
</dbReference>
<dbReference type="Gene3D" id="3.40.50.2000">
    <property type="entry name" value="Glycogen Phosphorylase B"/>
    <property type="match status" value="2"/>
</dbReference>
<protein>
    <submittedName>
        <fullName evidence="4">Glycosyltransferase family 1 protein</fullName>
    </submittedName>
</protein>
<dbReference type="Pfam" id="PF13692">
    <property type="entry name" value="Glyco_trans_1_4"/>
    <property type="match status" value="1"/>
</dbReference>
<keyword evidence="2 4" id="KW-0808">Transferase</keyword>
<dbReference type="InterPro" id="IPR028098">
    <property type="entry name" value="Glyco_trans_4-like_N"/>
</dbReference>
<evidence type="ECO:0000313" key="4">
    <source>
        <dbReference type="EMBL" id="RXZ46232.1"/>
    </source>
</evidence>
<proteinExistence type="predicted"/>
<dbReference type="EMBL" id="SDPL01000214">
    <property type="protein sequence ID" value="RXZ46232.1"/>
    <property type="molecule type" value="Genomic_DNA"/>
</dbReference>
<dbReference type="OrthoDB" id="8878585at2"/>
<dbReference type="GO" id="GO:0016757">
    <property type="term" value="F:glycosyltransferase activity"/>
    <property type="evidence" value="ECO:0007669"/>
    <property type="project" value="UniProtKB-KW"/>
</dbReference>
<dbReference type="PANTHER" id="PTHR12526">
    <property type="entry name" value="GLYCOSYLTRANSFERASE"/>
    <property type="match status" value="1"/>
</dbReference>
<evidence type="ECO:0000259" key="3">
    <source>
        <dbReference type="Pfam" id="PF13439"/>
    </source>
</evidence>
<reference evidence="4 5" key="1">
    <citation type="submission" date="2019-01" db="EMBL/GenBank/DDBJ databases">
        <authorList>
            <person name="Li J."/>
        </authorList>
    </citation>
    <scope>NUCLEOTIDE SEQUENCE [LARGE SCALE GENOMIC DNA]</scope>
    <source>
        <strain evidence="4 5">CGMCC 4.7180</strain>
    </source>
</reference>
<dbReference type="Proteomes" id="UP000292881">
    <property type="component" value="Unassembled WGS sequence"/>
</dbReference>
<dbReference type="CDD" id="cd03801">
    <property type="entry name" value="GT4_PimA-like"/>
    <property type="match status" value="1"/>
</dbReference>
<organism evidence="4 5">
    <name type="scientific">Agromyces binzhouensis</name>
    <dbReference type="NCBI Taxonomy" id="1817495"/>
    <lineage>
        <taxon>Bacteria</taxon>
        <taxon>Bacillati</taxon>
        <taxon>Actinomycetota</taxon>
        <taxon>Actinomycetes</taxon>
        <taxon>Micrococcales</taxon>
        <taxon>Microbacteriaceae</taxon>
        <taxon>Agromyces</taxon>
    </lineage>
</organism>
<accession>A0A4Q2JF89</accession>
<keyword evidence="5" id="KW-1185">Reference proteome</keyword>
<gene>
    <name evidence="4" type="ORF">ESO86_10990</name>
</gene>
<evidence type="ECO:0000256" key="1">
    <source>
        <dbReference type="ARBA" id="ARBA00022676"/>
    </source>
</evidence>
<feature type="domain" description="Glycosyltransferase subfamily 4-like N-terminal" evidence="3">
    <location>
        <begin position="89"/>
        <end position="199"/>
    </location>
</feature>
<sequence>MPTVGEGAVRVRPVIHAITPGDHFSPLTGSAIPTVVHGLASAAARAAEPVPQSVLVDRATMQPRYDSAAAIEYDRGPWLRRNDRALDLARGRLGLPRTATARFHGDVAEALRDVEPSFVLAHNAPVLPGLLRDTPHVVVLYAHNDVLRTYRRGEARRALDRVAGIISVSRALAAQLKDSLPSSLADRVHVVGNGVDVERFRPADDLGRRSDADATRTLRVAFVGRVIPEKGPDVLLRAAKLLSRDDVEFTVVGSHGFARDAALSGYEQELRRLAEESGARVRFEPFVDREALPRLLRELDVFVVPSRWPDPCPLTAGEGMASGVPVIASRIGGLPEVVGDAGILVPPDDPNALAAAIGRLADDPAERVRRAAAARSHAVAHDWSWAWSNLRSVLEEL</sequence>
<name>A0A4Q2JF89_9MICO</name>
<dbReference type="Pfam" id="PF13439">
    <property type="entry name" value="Glyco_transf_4"/>
    <property type="match status" value="1"/>
</dbReference>
<dbReference type="PANTHER" id="PTHR12526:SF510">
    <property type="entry name" value="D-INOSITOL 3-PHOSPHATE GLYCOSYLTRANSFERASE"/>
    <property type="match status" value="1"/>
</dbReference>
<evidence type="ECO:0000256" key="2">
    <source>
        <dbReference type="ARBA" id="ARBA00022679"/>
    </source>
</evidence>
<comment type="caution">
    <text evidence="4">The sequence shown here is derived from an EMBL/GenBank/DDBJ whole genome shotgun (WGS) entry which is preliminary data.</text>
</comment>
<dbReference type="AlphaFoldDB" id="A0A4Q2JF89"/>
<keyword evidence="1" id="KW-0328">Glycosyltransferase</keyword>
<evidence type="ECO:0000313" key="5">
    <source>
        <dbReference type="Proteomes" id="UP000292881"/>
    </source>
</evidence>